<dbReference type="Proteomes" id="UP000288168">
    <property type="component" value="Unassembled WGS sequence"/>
</dbReference>
<dbReference type="EMBL" id="NKCI01000171">
    <property type="protein sequence ID" value="RSL49931.1"/>
    <property type="molecule type" value="Genomic_DNA"/>
</dbReference>
<keyword evidence="2" id="KW-1185">Reference proteome</keyword>
<sequence length="75" mass="8615">MRSEPRHQGTLMQCHISHLAPNASLWVTFGSEARRSEMHGQSFSRNMPRRLRSPRTQPHLELISMVILLVGFTFG</sequence>
<name>A0A428PA53_9HYPO</name>
<organism evidence="1 2">
    <name type="scientific">Fusarium duplospermum</name>
    <dbReference type="NCBI Taxonomy" id="1325734"/>
    <lineage>
        <taxon>Eukaryota</taxon>
        <taxon>Fungi</taxon>
        <taxon>Dikarya</taxon>
        <taxon>Ascomycota</taxon>
        <taxon>Pezizomycotina</taxon>
        <taxon>Sordariomycetes</taxon>
        <taxon>Hypocreomycetidae</taxon>
        <taxon>Hypocreales</taxon>
        <taxon>Nectriaceae</taxon>
        <taxon>Fusarium</taxon>
        <taxon>Fusarium solani species complex</taxon>
    </lineage>
</organism>
<gene>
    <name evidence="1" type="ORF">CEP54_012175</name>
</gene>
<evidence type="ECO:0000313" key="1">
    <source>
        <dbReference type="EMBL" id="RSL49931.1"/>
    </source>
</evidence>
<accession>A0A428PA53</accession>
<dbReference type="AlphaFoldDB" id="A0A428PA53"/>
<evidence type="ECO:0000313" key="2">
    <source>
        <dbReference type="Proteomes" id="UP000288168"/>
    </source>
</evidence>
<reference evidence="1 2" key="1">
    <citation type="submission" date="2017-06" db="EMBL/GenBank/DDBJ databases">
        <title>Comparative genomic analysis of Ambrosia Fusariam Clade fungi.</title>
        <authorList>
            <person name="Stajich J.E."/>
            <person name="Carrillo J."/>
            <person name="Kijimoto T."/>
            <person name="Eskalen A."/>
            <person name="O'Donnell K."/>
            <person name="Kasson M."/>
        </authorList>
    </citation>
    <scope>NUCLEOTIDE SEQUENCE [LARGE SCALE GENOMIC DNA]</scope>
    <source>
        <strain evidence="1 2">NRRL62584</strain>
    </source>
</reference>
<proteinExistence type="predicted"/>
<protein>
    <submittedName>
        <fullName evidence="1">Uncharacterized protein</fullName>
    </submittedName>
</protein>
<comment type="caution">
    <text evidence="1">The sequence shown here is derived from an EMBL/GenBank/DDBJ whole genome shotgun (WGS) entry which is preliminary data.</text>
</comment>